<organism evidence="1 2">
    <name type="scientific">Paramecium primaurelia</name>
    <dbReference type="NCBI Taxonomy" id="5886"/>
    <lineage>
        <taxon>Eukaryota</taxon>
        <taxon>Sar</taxon>
        <taxon>Alveolata</taxon>
        <taxon>Ciliophora</taxon>
        <taxon>Intramacronucleata</taxon>
        <taxon>Oligohymenophorea</taxon>
        <taxon>Peniculida</taxon>
        <taxon>Parameciidae</taxon>
        <taxon>Paramecium</taxon>
    </lineage>
</organism>
<reference evidence="1" key="1">
    <citation type="submission" date="2021-01" db="EMBL/GenBank/DDBJ databases">
        <authorList>
            <consortium name="Genoscope - CEA"/>
            <person name="William W."/>
        </authorList>
    </citation>
    <scope>NUCLEOTIDE SEQUENCE</scope>
</reference>
<dbReference type="AlphaFoldDB" id="A0A8S1NSJ9"/>
<dbReference type="EMBL" id="CAJJDM010000095">
    <property type="protein sequence ID" value="CAD8093006.1"/>
    <property type="molecule type" value="Genomic_DNA"/>
</dbReference>
<evidence type="ECO:0000313" key="2">
    <source>
        <dbReference type="Proteomes" id="UP000688137"/>
    </source>
</evidence>
<comment type="caution">
    <text evidence="1">The sequence shown here is derived from an EMBL/GenBank/DDBJ whole genome shotgun (WGS) entry which is preliminary data.</text>
</comment>
<protein>
    <recommendedName>
        <fullName evidence="3">Sfi1 spindle body domain-containing protein</fullName>
    </recommendedName>
</protein>
<proteinExistence type="predicted"/>
<accession>A0A8S1NSJ9</accession>
<sequence length="454" mass="56732">MNSNSKSLSNSIKRDLYQQACKLKENSIDSEAESQLNELIDSLKTSEIIEYVEKQREWLQKLFQAWRLQTAKTYNVYQVASFVETKRIKWLKMLFKEWHAYIDQIQIRQVLLFRFQTKREKRLKSTLMKAWSQVVLNLQQKQINKYDAQQLYIKNTKKRYYKCWRKYINRTQNDVIAYQELIHQQQMKLYLKYFNIMKSKLHQTEKYLEQYAINKQKQRLQNIFQFWFQYVQYKINQRKEIKEFIKKRNLSLIYELFSFLKIQTEKHMIYRRQKKLAYLGRWKMLMQKSFCILLKYKGQQQNKRYLQKIRKDNLLKLTIFTLKDTKDLVQKYKDIENSLSQKKMKQIFYYLQNYTQKHKYKRYSLEFAELFRRKSLQKQLFSQLKLYYNYRIKKRDMNEKMMQVHLVKFCKRILQKWKEHNKQNHHKKLIQQQIEFSNQYRIKKQIFKIMLKKQ</sequence>
<evidence type="ECO:0000313" key="1">
    <source>
        <dbReference type="EMBL" id="CAD8093006.1"/>
    </source>
</evidence>
<name>A0A8S1NSJ9_PARPR</name>
<keyword evidence="2" id="KW-1185">Reference proteome</keyword>
<gene>
    <name evidence="1" type="ORF">PPRIM_AZ9-3.1.T0920073</name>
</gene>
<dbReference type="OMA" id="RFQTKRE"/>
<evidence type="ECO:0008006" key="3">
    <source>
        <dbReference type="Google" id="ProtNLM"/>
    </source>
</evidence>
<dbReference type="Proteomes" id="UP000688137">
    <property type="component" value="Unassembled WGS sequence"/>
</dbReference>